<dbReference type="GO" id="GO:0016616">
    <property type="term" value="F:oxidoreductase activity, acting on the CH-OH group of donors, NAD or NADP as acceptor"/>
    <property type="evidence" value="ECO:0007669"/>
    <property type="project" value="TreeGrafter"/>
</dbReference>
<dbReference type="PRINTS" id="PR00080">
    <property type="entry name" value="SDRFAMILY"/>
</dbReference>
<dbReference type="Pfam" id="PF11951">
    <property type="entry name" value="Fungal_trans_2"/>
    <property type="match status" value="1"/>
</dbReference>
<gene>
    <name evidence="4" type="ORF">FPANT_12689</name>
</gene>
<evidence type="ECO:0000256" key="3">
    <source>
        <dbReference type="ARBA" id="ARBA00023242"/>
    </source>
</evidence>
<dbReference type="CDD" id="cd05233">
    <property type="entry name" value="SDR_c"/>
    <property type="match status" value="1"/>
</dbReference>
<accession>A0A8H5KJ85</accession>
<sequence>MRSFSGWPFQSYSRKRSRSEVVDDFDAIDTGDAFEAGHVWVDVPDELHFIHVEDPYAEQDSIRIDYPDETRETSYTAEAEQVSESPGPGIDLWADDSLVIEGEAYTPDIESETPAPGEHQDHSRLATLHLLKHYKEGPGVWFDIFDTGCYFSGKVPVKAATSPLLKSSMCAIAAKHLYRVNKSRLDSLTDSRWQGYDWRYESAKHYDEAIHHLKNAVDLCTYENNLSDKEDMLAAVAILCIYELMDAPGTAWRAHLSALPLFNPEEDASHPASPVVIPRTAIQGPILWSLARQDLLCAFISETQTRLDLKDVRLWQNAGLATTEDGTLMPFSPPCSADIRTVADIEEDTKSNELTWLIGKLSNHLTSGDAINPSDYALPLGQRPTIGVTQERLLERWKMLLKEFKKWHDSLPSTFKPYARTPYPSSDSCFSSFTQIWYELPICAATMQNYHMAMILLLVNQPQESTFIRSTVSARLKSYRQIQQEVHHYAREICGALFVAGQVFYEKGEQEAVLKLLDDIERDLGWTTRPRLQSYIVNPAIACDATAASSISAMIFALIAIYSTLTLISSLGTETMATSTFGPRLAGKVCIVTGSSSGLGRAIALAYSREGAHLVCADLQPAARASVNGEEEVNTDELIRSNGGQAIFVETDVTKTAAVEQLVSRAVIQYGRIDVLVNNAGISVEAGKEPRRVHETPEDWWDLTLAVNLKSIFLVSKHVIAQMLKQEKSETGDRGWIINMSSIFGLVGGVTNAAYAASKGGVTNLTRTIALDYARDGIHCNAICPGFTETAIFADTIKTRDQDLIRSLHPLHGTGSPQDLVGAAIFLASQEARWVTGVNLPVDGGYTAR</sequence>
<evidence type="ECO:0000313" key="5">
    <source>
        <dbReference type="Proteomes" id="UP000544095"/>
    </source>
</evidence>
<dbReference type="PANTHER" id="PTHR42760:SF124">
    <property type="entry name" value="SHORT-CHAIN DEHYDROGENASE_REDUCTASE"/>
    <property type="match status" value="1"/>
</dbReference>
<dbReference type="PANTHER" id="PTHR42760">
    <property type="entry name" value="SHORT-CHAIN DEHYDROGENASES/REDUCTASES FAMILY MEMBER"/>
    <property type="match status" value="1"/>
</dbReference>
<dbReference type="Pfam" id="PF13561">
    <property type="entry name" value="adh_short_C2"/>
    <property type="match status" value="1"/>
</dbReference>
<keyword evidence="3" id="KW-0539">Nucleus</keyword>
<dbReference type="AlphaFoldDB" id="A0A8H5KJ85"/>
<comment type="similarity">
    <text evidence="1">Belongs to the short-chain dehydrogenases/reductases (SDR) family.</text>
</comment>
<evidence type="ECO:0000313" key="4">
    <source>
        <dbReference type="EMBL" id="KAF5572960.1"/>
    </source>
</evidence>
<dbReference type="Gene3D" id="3.40.50.720">
    <property type="entry name" value="NAD(P)-binding Rossmann-like Domain"/>
    <property type="match status" value="1"/>
</dbReference>
<dbReference type="InterPro" id="IPR021858">
    <property type="entry name" value="Fun_TF"/>
</dbReference>
<dbReference type="CDD" id="cd12148">
    <property type="entry name" value="fungal_TF_MHR"/>
    <property type="match status" value="1"/>
</dbReference>
<organism evidence="4 5">
    <name type="scientific">Fusarium pseudoanthophilum</name>
    <dbReference type="NCBI Taxonomy" id="48495"/>
    <lineage>
        <taxon>Eukaryota</taxon>
        <taxon>Fungi</taxon>
        <taxon>Dikarya</taxon>
        <taxon>Ascomycota</taxon>
        <taxon>Pezizomycotina</taxon>
        <taxon>Sordariomycetes</taxon>
        <taxon>Hypocreomycetidae</taxon>
        <taxon>Hypocreales</taxon>
        <taxon>Nectriaceae</taxon>
        <taxon>Fusarium</taxon>
        <taxon>Fusarium fujikuroi species complex</taxon>
    </lineage>
</organism>
<dbReference type="PRINTS" id="PR00081">
    <property type="entry name" value="GDHRDH"/>
</dbReference>
<dbReference type="PROSITE" id="PS00061">
    <property type="entry name" value="ADH_SHORT"/>
    <property type="match status" value="1"/>
</dbReference>
<evidence type="ECO:0000256" key="2">
    <source>
        <dbReference type="ARBA" id="ARBA00022857"/>
    </source>
</evidence>
<reference evidence="4 5" key="1">
    <citation type="submission" date="2020-05" db="EMBL/GenBank/DDBJ databases">
        <title>Identification and distribution of gene clusters putatively required for synthesis of sphingolipid metabolism inhibitors in phylogenetically diverse species of the filamentous fungus Fusarium.</title>
        <authorList>
            <person name="Kim H.-S."/>
            <person name="Busman M."/>
            <person name="Brown D.W."/>
            <person name="Divon H."/>
            <person name="Uhlig S."/>
            <person name="Proctor R.H."/>
        </authorList>
    </citation>
    <scope>NUCLEOTIDE SEQUENCE [LARGE SCALE GENOMIC DNA]</scope>
    <source>
        <strain evidence="4 5">NRRL 25211</strain>
    </source>
</reference>
<name>A0A8H5KJ85_9HYPO</name>
<dbReference type="FunFam" id="3.40.50.720:FF:000084">
    <property type="entry name" value="Short-chain dehydrogenase reductase"/>
    <property type="match status" value="1"/>
</dbReference>
<dbReference type="InterPro" id="IPR036291">
    <property type="entry name" value="NAD(P)-bd_dom_sf"/>
</dbReference>
<dbReference type="EMBL" id="JAAOAR010000856">
    <property type="protein sequence ID" value="KAF5572960.1"/>
    <property type="molecule type" value="Genomic_DNA"/>
</dbReference>
<comment type="caution">
    <text evidence="4">The sequence shown here is derived from an EMBL/GenBank/DDBJ whole genome shotgun (WGS) entry which is preliminary data.</text>
</comment>
<dbReference type="SUPFAM" id="SSF51735">
    <property type="entry name" value="NAD(P)-binding Rossmann-fold domains"/>
    <property type="match status" value="1"/>
</dbReference>
<keyword evidence="2" id="KW-0521">NADP</keyword>
<proteinExistence type="inferred from homology"/>
<dbReference type="Proteomes" id="UP000544095">
    <property type="component" value="Unassembled WGS sequence"/>
</dbReference>
<dbReference type="InterPro" id="IPR020904">
    <property type="entry name" value="Sc_DH/Rdtase_CS"/>
</dbReference>
<protein>
    <submittedName>
        <fullName evidence="4">Transcription factor</fullName>
    </submittedName>
</protein>
<evidence type="ECO:0000256" key="1">
    <source>
        <dbReference type="ARBA" id="ARBA00006484"/>
    </source>
</evidence>
<dbReference type="InterPro" id="IPR002347">
    <property type="entry name" value="SDR_fam"/>
</dbReference>
<keyword evidence="5" id="KW-1185">Reference proteome</keyword>